<keyword evidence="1" id="KW-1133">Transmembrane helix</keyword>
<evidence type="ECO:0000313" key="3">
    <source>
        <dbReference type="Proteomes" id="UP000707206"/>
    </source>
</evidence>
<dbReference type="EMBL" id="VIKU02000001">
    <property type="protein sequence ID" value="NHF58997.1"/>
    <property type="molecule type" value="Genomic_DNA"/>
</dbReference>
<comment type="caution">
    <text evidence="2">The sequence shown here is derived from an EMBL/GenBank/DDBJ whole genome shotgun (WGS) entry which is preliminary data.</text>
</comment>
<organism evidence="2 3">
    <name type="scientific">Pelagihabitans pacificus</name>
    <dbReference type="NCBI Taxonomy" id="2696054"/>
    <lineage>
        <taxon>Bacteria</taxon>
        <taxon>Pseudomonadati</taxon>
        <taxon>Bacteroidota</taxon>
        <taxon>Flavobacteriia</taxon>
        <taxon>Flavobacteriales</taxon>
        <taxon>Flavobacteriaceae</taxon>
        <taxon>Pelagihabitans</taxon>
    </lineage>
</organism>
<evidence type="ECO:0000256" key="1">
    <source>
        <dbReference type="SAM" id="Phobius"/>
    </source>
</evidence>
<evidence type="ECO:0000313" key="2">
    <source>
        <dbReference type="EMBL" id="NHF58997.1"/>
    </source>
</evidence>
<proteinExistence type="predicted"/>
<reference evidence="2" key="1">
    <citation type="submission" date="2019-07" db="EMBL/GenBank/DDBJ databases">
        <authorList>
            <person name="De-Chao Zhang Q."/>
        </authorList>
    </citation>
    <scope>NUCLEOTIDE SEQUENCE</scope>
    <source>
        <strain evidence="2">TP-CH-4</strain>
    </source>
</reference>
<feature type="transmembrane region" description="Helical" evidence="1">
    <location>
        <begin position="129"/>
        <end position="150"/>
    </location>
</feature>
<dbReference type="AlphaFoldDB" id="A0A967E526"/>
<keyword evidence="3" id="KW-1185">Reference proteome</keyword>
<gene>
    <name evidence="2" type="ORF">FK220_006580</name>
</gene>
<feature type="transmembrane region" description="Helical" evidence="1">
    <location>
        <begin position="50"/>
        <end position="69"/>
    </location>
</feature>
<feature type="transmembrane region" description="Helical" evidence="1">
    <location>
        <begin position="28"/>
        <end position="43"/>
    </location>
</feature>
<evidence type="ECO:0008006" key="4">
    <source>
        <dbReference type="Google" id="ProtNLM"/>
    </source>
</evidence>
<dbReference type="Gene3D" id="1.20.120.1220">
    <property type="match status" value="1"/>
</dbReference>
<keyword evidence="1" id="KW-0812">Transmembrane</keyword>
<sequence length="161" mass="18748">MEIFLEAVLFVLLLLVFFQDMKHRTIHVALPFTIAIIGVIFFFKKSYPMLILWYNFLFLLLTCIGLYLYLSLKERKLVNPFKSIGKGDFLFFLAVIPYFSTSNYILYFITGMFFSIIAFLVIKTITKTNLVPLAGLLAFYMIVLKCIVYVTDLDFLEAELI</sequence>
<name>A0A967E526_9FLAO</name>
<reference evidence="2" key="2">
    <citation type="submission" date="2020-03" db="EMBL/GenBank/DDBJ databases">
        <title>Flavobacteriaceae bacterium strain TP-CH-4, a member of the family Flavobacteriaceae isolated from a deep-sea seamount.</title>
        <authorList>
            <person name="Zhang D.-C."/>
        </authorList>
    </citation>
    <scope>NUCLEOTIDE SEQUENCE</scope>
    <source>
        <strain evidence="2">TP-CH-4</strain>
    </source>
</reference>
<accession>A0A967E526</accession>
<protein>
    <recommendedName>
        <fullName evidence="4">Prepilin type IV endopeptidase peptidase domain-containing protein</fullName>
    </recommendedName>
</protein>
<keyword evidence="1" id="KW-0472">Membrane</keyword>
<dbReference type="Proteomes" id="UP000707206">
    <property type="component" value="Unassembled WGS sequence"/>
</dbReference>
<feature type="transmembrane region" description="Helical" evidence="1">
    <location>
        <begin position="89"/>
        <end position="122"/>
    </location>
</feature>
<dbReference type="RefSeq" id="WP_152573454.1">
    <property type="nucleotide sequence ID" value="NZ_VIKU02000001.1"/>
</dbReference>